<feature type="transmembrane region" description="Helical" evidence="1">
    <location>
        <begin position="71"/>
        <end position="92"/>
    </location>
</feature>
<dbReference type="HOGENOM" id="CLU_089905_1_0_6"/>
<dbReference type="Proteomes" id="UP000032266">
    <property type="component" value="Chromosome"/>
</dbReference>
<name>A0A0C5V023_9GAMM</name>
<accession>A0A0C5V023</accession>
<dbReference type="RefSeq" id="WP_044615866.1">
    <property type="nucleotide sequence ID" value="NZ_CP007142.1"/>
</dbReference>
<dbReference type="STRING" id="1445510.YC6258_00870"/>
<dbReference type="EMBL" id="CP007142">
    <property type="protein sequence ID" value="AJQ92920.1"/>
    <property type="molecule type" value="Genomic_DNA"/>
</dbReference>
<reference evidence="2 3" key="1">
    <citation type="submission" date="2014-01" db="EMBL/GenBank/DDBJ databases">
        <title>Full genme sequencing of cellulolytic bacterium Gynuella sunshinyii YC6258T gen. nov., sp. nov.</title>
        <authorList>
            <person name="Khan H."/>
            <person name="Chung E.J."/>
            <person name="Chung Y.R."/>
        </authorList>
    </citation>
    <scope>NUCLEOTIDE SEQUENCE [LARGE SCALE GENOMIC DNA]</scope>
    <source>
        <strain evidence="2 3">YC6258</strain>
    </source>
</reference>
<evidence type="ECO:0000313" key="2">
    <source>
        <dbReference type="EMBL" id="AJQ92920.1"/>
    </source>
</evidence>
<feature type="transmembrane region" description="Helical" evidence="1">
    <location>
        <begin position="152"/>
        <end position="173"/>
    </location>
</feature>
<dbReference type="InterPro" id="IPR003425">
    <property type="entry name" value="CCB3/YggT"/>
</dbReference>
<dbReference type="GO" id="GO:0016020">
    <property type="term" value="C:membrane"/>
    <property type="evidence" value="ECO:0007669"/>
    <property type="project" value="InterPro"/>
</dbReference>
<dbReference type="AlphaFoldDB" id="A0A0C5V023"/>
<dbReference type="Pfam" id="PF02325">
    <property type="entry name" value="CCB3_YggT"/>
    <property type="match status" value="2"/>
</dbReference>
<keyword evidence="1" id="KW-0812">Transmembrane</keyword>
<dbReference type="OrthoDB" id="9806665at2"/>
<evidence type="ECO:0000256" key="1">
    <source>
        <dbReference type="SAM" id="Phobius"/>
    </source>
</evidence>
<feature type="transmembrane region" description="Helical" evidence="1">
    <location>
        <begin position="99"/>
        <end position="126"/>
    </location>
</feature>
<protein>
    <submittedName>
        <fullName evidence="2">Putative integral membrane protein</fullName>
    </submittedName>
</protein>
<keyword evidence="1" id="KW-0472">Membrane</keyword>
<feature type="transmembrane region" description="Helical" evidence="1">
    <location>
        <begin position="7"/>
        <end position="29"/>
    </location>
</feature>
<keyword evidence="3" id="KW-1185">Reference proteome</keyword>
<dbReference type="PATRIC" id="fig|1445510.3.peg.855"/>
<dbReference type="KEGG" id="gsn:YC6258_00870"/>
<organism evidence="2 3">
    <name type="scientific">Gynuella sunshinyii YC6258</name>
    <dbReference type="NCBI Taxonomy" id="1445510"/>
    <lineage>
        <taxon>Bacteria</taxon>
        <taxon>Pseudomonadati</taxon>
        <taxon>Pseudomonadota</taxon>
        <taxon>Gammaproteobacteria</taxon>
        <taxon>Oceanospirillales</taxon>
        <taxon>Saccharospirillaceae</taxon>
        <taxon>Gynuella</taxon>
    </lineage>
</organism>
<keyword evidence="1" id="KW-1133">Transmembrane helix</keyword>
<gene>
    <name evidence="2" type="ORF">YC6258_00870</name>
</gene>
<sequence length="195" mass="21233">MGAMYEIVFLLLKTAFSIYLIALVARFLAQLARADFYNPLAQTVVKITNPIILPLRKIIPGYGGLDNASLLAIYLVQLLYGFIISTLAGGYYNFGQLALYAVLGVAGVFFMVLFWSMLIVAIASWVSAGSYNPLLGFIAQMIEPFVGPFRRLGLQVGVLDLSFMVAILVLYILQNILLLSVAKALGYGGGFFIGL</sequence>
<evidence type="ECO:0000313" key="3">
    <source>
        <dbReference type="Proteomes" id="UP000032266"/>
    </source>
</evidence>
<proteinExistence type="predicted"/>